<reference evidence="2" key="1">
    <citation type="submission" date="2015-07" db="EMBL/GenBank/DDBJ databases">
        <title>Identification and expression pattern of odorant-binding protein gene in Phenacoccus solenopsis Tinsley.</title>
        <authorList>
            <person name="Zhao J."/>
        </authorList>
    </citation>
    <scope>NUCLEOTIDE SEQUENCE</scope>
</reference>
<dbReference type="Pfam" id="PF01395">
    <property type="entry name" value="PBP_GOBP"/>
    <property type="match status" value="1"/>
</dbReference>
<feature type="signal peptide" evidence="1">
    <location>
        <begin position="1"/>
        <end position="20"/>
    </location>
</feature>
<keyword evidence="1" id="KW-0732">Signal</keyword>
<dbReference type="SUPFAM" id="SSF47565">
    <property type="entry name" value="Insect pheromone/odorant-binding proteins"/>
    <property type="match status" value="1"/>
</dbReference>
<organism evidence="2">
    <name type="scientific">Phenacoccus solenopsis</name>
    <name type="common">Solenopsis mealybug</name>
    <dbReference type="NCBI Taxonomy" id="483260"/>
    <lineage>
        <taxon>Eukaryota</taxon>
        <taxon>Metazoa</taxon>
        <taxon>Ecdysozoa</taxon>
        <taxon>Arthropoda</taxon>
        <taxon>Hexapoda</taxon>
        <taxon>Insecta</taxon>
        <taxon>Pterygota</taxon>
        <taxon>Neoptera</taxon>
        <taxon>Paraneoptera</taxon>
        <taxon>Hemiptera</taxon>
        <taxon>Sternorrhyncha</taxon>
        <taxon>Coccoidea</taxon>
        <taxon>Pseudococcidae</taxon>
        <taxon>Phenacoccus</taxon>
    </lineage>
</organism>
<dbReference type="GO" id="GO:0005549">
    <property type="term" value="F:odorant binding"/>
    <property type="evidence" value="ECO:0007669"/>
    <property type="project" value="InterPro"/>
</dbReference>
<gene>
    <name evidence="2" type="primary">OBP13</name>
</gene>
<dbReference type="CDD" id="cd23992">
    <property type="entry name" value="PBP_GOBP"/>
    <property type="match status" value="1"/>
</dbReference>
<evidence type="ECO:0000256" key="1">
    <source>
        <dbReference type="SAM" id="SignalP"/>
    </source>
</evidence>
<accession>A0A0U2W7C2</accession>
<dbReference type="InterPro" id="IPR036728">
    <property type="entry name" value="PBP_GOBP_sf"/>
</dbReference>
<dbReference type="EMBL" id="KT286776">
    <property type="protein sequence ID" value="ALS31063.1"/>
    <property type="molecule type" value="mRNA"/>
</dbReference>
<dbReference type="Gene3D" id="1.10.238.20">
    <property type="entry name" value="Pheromone/general odorant binding protein domain"/>
    <property type="match status" value="1"/>
</dbReference>
<protein>
    <submittedName>
        <fullName evidence="2">Odorant-binding protein</fullName>
    </submittedName>
</protein>
<dbReference type="AlphaFoldDB" id="A0A0U2W7C2"/>
<sequence>MNSLGICVIFSCCLFVLTQAAWEKAHIREAISKCNATEKDADVLLTKFSAPDTPSGKCLMLCVLKFYNMIDSLGKYDEAAGLARLRERWTEIDDAEVVAANSNCVAFGKTIPDASACEYGYQIMKCLIQEVTNGKFYEKSMKKLAEKKEATTSN</sequence>
<name>A0A0U2W7C2_9HEMI</name>
<dbReference type="InterPro" id="IPR006170">
    <property type="entry name" value="PBP/GOBP"/>
</dbReference>
<proteinExistence type="evidence at transcript level"/>
<feature type="chain" id="PRO_5006833385" evidence="1">
    <location>
        <begin position="21"/>
        <end position="154"/>
    </location>
</feature>
<evidence type="ECO:0000313" key="2">
    <source>
        <dbReference type="EMBL" id="ALS31063.1"/>
    </source>
</evidence>